<evidence type="ECO:0000313" key="3">
    <source>
        <dbReference type="Proteomes" id="UP000515838"/>
    </source>
</evidence>
<protein>
    <submittedName>
        <fullName evidence="2">DUF4263 domain-containing protein</fullName>
    </submittedName>
</protein>
<feature type="domain" description="Shedu protein SduA C-terminal" evidence="1">
    <location>
        <begin position="16"/>
        <end position="171"/>
    </location>
</feature>
<dbReference type="GeneID" id="81469507"/>
<dbReference type="Proteomes" id="UP000515838">
    <property type="component" value="Chromosome"/>
</dbReference>
<dbReference type="InterPro" id="IPR025359">
    <property type="entry name" value="SduA_C"/>
</dbReference>
<dbReference type="EMBL" id="CP060731">
    <property type="protein sequence ID" value="QNN78042.1"/>
    <property type="molecule type" value="Genomic_DNA"/>
</dbReference>
<accession>A0A7G9TD67</accession>
<proteinExistence type="predicted"/>
<evidence type="ECO:0000259" key="1">
    <source>
        <dbReference type="Pfam" id="PF14082"/>
    </source>
</evidence>
<dbReference type="Pfam" id="PF14082">
    <property type="entry name" value="SduA_C"/>
    <property type="match status" value="1"/>
</dbReference>
<organism evidence="2 3">
    <name type="scientific">Pseudoxanthomonas mexicana</name>
    <dbReference type="NCBI Taxonomy" id="128785"/>
    <lineage>
        <taxon>Bacteria</taxon>
        <taxon>Pseudomonadati</taxon>
        <taxon>Pseudomonadota</taxon>
        <taxon>Gammaproteobacteria</taxon>
        <taxon>Lysobacterales</taxon>
        <taxon>Lysobacteraceae</taxon>
        <taxon>Pseudoxanthomonas</taxon>
    </lineage>
</organism>
<gene>
    <name evidence="2" type="ORF">IAE60_00930</name>
</gene>
<name>A0A7G9TD67_PSEMX</name>
<sequence length="206" mass="23583">MTNQMTLLDVVNGGADEPDVQNFFEKFPEGLTGSIYLLGNVVIRKFKLGADYIPDFAYVQPMSGRTYMHLVEIESPKKNIFTQNDEFTKEFNQALQQVRDWMQWVHQNSQTLMQQIEPLRVGNYDTLYNPIARGTLIFGRRGETEANQRRRERWAGIKDQCASQVSIYSYDGIAEANQKTLPPNLGSGLVHCVAYQGRDFVRIAHV</sequence>
<reference evidence="2 3" key="1">
    <citation type="submission" date="2020-08" db="EMBL/GenBank/DDBJ databases">
        <title>Streptomycin Non-resistant strain, P. mexicana.</title>
        <authorList>
            <person name="Ganesh-Kumar S."/>
            <person name="Zhe T."/>
            <person name="Yu Z."/>
            <person name="Min Y."/>
        </authorList>
    </citation>
    <scope>NUCLEOTIDE SEQUENCE [LARGE SCALE GENOMIC DNA]</scope>
    <source>
        <strain evidence="2 3">GTZY2</strain>
    </source>
</reference>
<dbReference type="RefSeq" id="WP_187573512.1">
    <property type="nucleotide sequence ID" value="NZ_CP060731.1"/>
</dbReference>
<dbReference type="AlphaFoldDB" id="A0A7G9TD67"/>
<evidence type="ECO:0000313" key="2">
    <source>
        <dbReference type="EMBL" id="QNN78042.1"/>
    </source>
</evidence>